<comment type="caution">
    <text evidence="1">The sequence shown here is derived from an EMBL/GenBank/DDBJ whole genome shotgun (WGS) entry which is preliminary data.</text>
</comment>
<evidence type="ECO:0000313" key="2">
    <source>
        <dbReference type="Proteomes" id="UP000278823"/>
    </source>
</evidence>
<dbReference type="InterPro" id="IPR014710">
    <property type="entry name" value="RmlC-like_jellyroll"/>
</dbReference>
<dbReference type="Pfam" id="PF16867">
    <property type="entry name" value="DMSP_lyase"/>
    <property type="match status" value="1"/>
</dbReference>
<dbReference type="RefSeq" id="WP_126922719.1">
    <property type="nucleotide sequence ID" value="NZ_ML133691.1"/>
</dbReference>
<accession>A0A432PJ24</accession>
<reference evidence="2" key="1">
    <citation type="submission" date="2018-11" db="EMBL/GenBank/DDBJ databases">
        <title>Rhizobium chutanense sp. nov., isolated from root nodules of Phaseolus vulgaris in China.</title>
        <authorList>
            <person name="Huo Y."/>
        </authorList>
    </citation>
    <scope>NUCLEOTIDE SEQUENCE [LARGE SCALE GENOMIC DNA]</scope>
    <source>
        <strain evidence="2">CCBAU 65647</strain>
    </source>
</reference>
<dbReference type="EMBL" id="RJTH01000006">
    <property type="protein sequence ID" value="RUM24136.1"/>
    <property type="molecule type" value="Genomic_DNA"/>
</dbReference>
<sequence length="230" mass="24573">MNPFSIEAGEAPVEHFLGAKFCKIQEEDDGSASRSQALRKLVKALEDMLLQQSPGVPGTLPGCKMLGILQASGIRQCATFVMTPFELRADLDHALKALAAGGPNSRGISDALATLCDGLGWYSAQSGPFASLNFERGHAHALLGITTGGTDKGSVLFGVTVMSRYTRFPDHAVKLPRVMFPLSEGEYLNASGMWIEGQIGAPITCVAGRDFAMRTAAKPLLALWCQRHLP</sequence>
<keyword evidence="2" id="KW-1185">Reference proteome</keyword>
<dbReference type="GO" id="GO:0047869">
    <property type="term" value="F:dimethylpropiothetin dethiomethylase activity"/>
    <property type="evidence" value="ECO:0007669"/>
    <property type="project" value="InterPro"/>
</dbReference>
<dbReference type="OrthoDB" id="8371468at2"/>
<evidence type="ECO:0000313" key="1">
    <source>
        <dbReference type="EMBL" id="RUM24136.1"/>
    </source>
</evidence>
<protein>
    <submittedName>
        <fullName evidence="1">Uncharacterized protein</fullName>
    </submittedName>
</protein>
<gene>
    <name evidence="1" type="ORF">EFQ99_19515</name>
</gene>
<organism evidence="1 2">
    <name type="scientific">Rhizobium vallis</name>
    <dbReference type="NCBI Taxonomy" id="634290"/>
    <lineage>
        <taxon>Bacteria</taxon>
        <taxon>Pseudomonadati</taxon>
        <taxon>Pseudomonadota</taxon>
        <taxon>Alphaproteobacteria</taxon>
        <taxon>Hyphomicrobiales</taxon>
        <taxon>Rhizobiaceae</taxon>
        <taxon>Rhizobium/Agrobacterium group</taxon>
        <taxon>Rhizobium</taxon>
    </lineage>
</organism>
<dbReference type="Proteomes" id="UP000278823">
    <property type="component" value="Unassembled WGS sequence"/>
</dbReference>
<dbReference type="Gene3D" id="2.60.120.10">
    <property type="entry name" value="Jelly Rolls"/>
    <property type="match status" value="1"/>
</dbReference>
<dbReference type="AlphaFoldDB" id="A0A432PJ24"/>
<proteinExistence type="predicted"/>
<name>A0A432PJ24_9HYPH</name>
<dbReference type="InterPro" id="IPR031723">
    <property type="entry name" value="DMSP_lyase"/>
</dbReference>